<dbReference type="Gene3D" id="3.40.50.720">
    <property type="entry name" value="NAD(P)-binding Rossmann-like Domain"/>
    <property type="match status" value="1"/>
</dbReference>
<dbReference type="InterPro" id="IPR050177">
    <property type="entry name" value="Lipid_A_modif_metabolic_enz"/>
</dbReference>
<dbReference type="InterPro" id="IPR036291">
    <property type="entry name" value="NAD(P)-bd_dom_sf"/>
</dbReference>
<dbReference type="SUPFAM" id="SSF51735">
    <property type="entry name" value="NAD(P)-binding Rossmann-fold domains"/>
    <property type="match status" value="1"/>
</dbReference>
<dbReference type="RefSeq" id="WP_271996607.1">
    <property type="nucleotide sequence ID" value="NZ_JAQNDN010000003.1"/>
</dbReference>
<name>A0ABT5B3C7_9BACT</name>
<sequence>MNILITGVAGRIGRAIHASLAPAHDLLGLDRRPSPLTDIVSEIDDAVLLQRALRGVDAIVHVAALHAPHVGVLPDREFERINVAATRQLIALAREAGVRRVLYTSTTALYGRASTTPPGRAGWVDEATVPQPITIYHRTKLAAEALLEAAAHEGAFTLRILRMSRCFPEPASLMAAYRLHRGIDARDVAAGHVLALAHDGPATTTFLLSGVSPFEREDAAALATDAPSVLRRRAPDLVAAYVERGWPLPACIDRVYDSTRAQRELGWRPRHGFASVLTQWDARDPEVLAPTAAAVDARVE</sequence>
<evidence type="ECO:0000259" key="1">
    <source>
        <dbReference type="Pfam" id="PF01370"/>
    </source>
</evidence>
<dbReference type="EMBL" id="JAQNDN010000003">
    <property type="protein sequence ID" value="MDC0667973.1"/>
    <property type="molecule type" value="Genomic_DNA"/>
</dbReference>
<organism evidence="2 3">
    <name type="scientific">Nannocystis radixulma</name>
    <dbReference type="NCBI Taxonomy" id="2995305"/>
    <lineage>
        <taxon>Bacteria</taxon>
        <taxon>Pseudomonadati</taxon>
        <taxon>Myxococcota</taxon>
        <taxon>Polyangia</taxon>
        <taxon>Nannocystales</taxon>
        <taxon>Nannocystaceae</taxon>
        <taxon>Nannocystis</taxon>
    </lineage>
</organism>
<feature type="domain" description="NAD-dependent epimerase/dehydratase" evidence="1">
    <location>
        <begin position="3"/>
        <end position="165"/>
    </location>
</feature>
<dbReference type="Proteomes" id="UP001217838">
    <property type="component" value="Unassembled WGS sequence"/>
</dbReference>
<keyword evidence="3" id="KW-1185">Reference proteome</keyword>
<reference evidence="2 3" key="1">
    <citation type="submission" date="2022-11" db="EMBL/GenBank/DDBJ databases">
        <title>Minimal conservation of predation-associated metabolite biosynthetic gene clusters underscores biosynthetic potential of Myxococcota including descriptions for ten novel species: Archangium lansinium sp. nov., Myxococcus landrumus sp. nov., Nannocystis bai.</title>
        <authorList>
            <person name="Ahearne A."/>
            <person name="Stevens C."/>
            <person name="Dowd S."/>
        </authorList>
    </citation>
    <scope>NUCLEOTIDE SEQUENCE [LARGE SCALE GENOMIC DNA]</scope>
    <source>
        <strain evidence="2 3">NCELM</strain>
    </source>
</reference>
<dbReference type="Pfam" id="PF01370">
    <property type="entry name" value="Epimerase"/>
    <property type="match status" value="1"/>
</dbReference>
<protein>
    <submittedName>
        <fullName evidence="2">NAD(P)-dependent oxidoreductase</fullName>
    </submittedName>
</protein>
<dbReference type="PANTHER" id="PTHR43245:SF54">
    <property type="entry name" value="BLL0593 PROTEIN"/>
    <property type="match status" value="1"/>
</dbReference>
<proteinExistence type="predicted"/>
<comment type="caution">
    <text evidence="2">The sequence shown here is derived from an EMBL/GenBank/DDBJ whole genome shotgun (WGS) entry which is preliminary data.</text>
</comment>
<dbReference type="InterPro" id="IPR001509">
    <property type="entry name" value="Epimerase_deHydtase"/>
</dbReference>
<evidence type="ECO:0000313" key="2">
    <source>
        <dbReference type="EMBL" id="MDC0667973.1"/>
    </source>
</evidence>
<evidence type="ECO:0000313" key="3">
    <source>
        <dbReference type="Proteomes" id="UP001217838"/>
    </source>
</evidence>
<dbReference type="PANTHER" id="PTHR43245">
    <property type="entry name" value="BIFUNCTIONAL POLYMYXIN RESISTANCE PROTEIN ARNA"/>
    <property type="match status" value="1"/>
</dbReference>
<accession>A0ABT5B3C7</accession>
<gene>
    <name evidence="2" type="ORF">POL58_09510</name>
</gene>